<feature type="compositionally biased region" description="Polar residues" evidence="2">
    <location>
        <begin position="111"/>
        <end position="120"/>
    </location>
</feature>
<evidence type="ECO:0000313" key="4">
    <source>
        <dbReference type="EMBL" id="CAE8638996.1"/>
    </source>
</evidence>
<dbReference type="SUPFAM" id="SSF57756">
    <property type="entry name" value="Retrovirus zinc finger-like domains"/>
    <property type="match status" value="1"/>
</dbReference>
<keyword evidence="1" id="KW-0863">Zinc-finger</keyword>
<dbReference type="OrthoDB" id="413361at2759"/>
<feature type="compositionally biased region" description="Low complexity" evidence="2">
    <location>
        <begin position="70"/>
        <end position="98"/>
    </location>
</feature>
<dbReference type="EMBL" id="CAJNNV010032118">
    <property type="protein sequence ID" value="CAE8638996.1"/>
    <property type="molecule type" value="Genomic_DNA"/>
</dbReference>
<reference evidence="4" key="1">
    <citation type="submission" date="2021-02" db="EMBL/GenBank/DDBJ databases">
        <authorList>
            <person name="Dougan E. K."/>
            <person name="Rhodes N."/>
            <person name="Thang M."/>
            <person name="Chan C."/>
        </authorList>
    </citation>
    <scope>NUCLEOTIDE SEQUENCE</scope>
</reference>
<dbReference type="InterPro" id="IPR036875">
    <property type="entry name" value="Znf_CCHC_sf"/>
</dbReference>
<evidence type="ECO:0000256" key="2">
    <source>
        <dbReference type="SAM" id="MobiDB-lite"/>
    </source>
</evidence>
<feature type="compositionally biased region" description="Low complexity" evidence="2">
    <location>
        <begin position="34"/>
        <end position="52"/>
    </location>
</feature>
<proteinExistence type="predicted"/>
<name>A0A813HMK8_POLGL</name>
<evidence type="ECO:0000259" key="3">
    <source>
        <dbReference type="PROSITE" id="PS50158"/>
    </source>
</evidence>
<dbReference type="SMART" id="SM00343">
    <property type="entry name" value="ZnF_C2HC"/>
    <property type="match status" value="1"/>
</dbReference>
<dbReference type="GO" id="GO:0003676">
    <property type="term" value="F:nucleic acid binding"/>
    <property type="evidence" value="ECO:0007669"/>
    <property type="project" value="InterPro"/>
</dbReference>
<evidence type="ECO:0000313" key="5">
    <source>
        <dbReference type="Proteomes" id="UP000654075"/>
    </source>
</evidence>
<evidence type="ECO:0000256" key="1">
    <source>
        <dbReference type="PROSITE-ProRule" id="PRU00047"/>
    </source>
</evidence>
<feature type="region of interest" description="Disordered" evidence="2">
    <location>
        <begin position="1"/>
        <end position="154"/>
    </location>
</feature>
<dbReference type="GO" id="GO:0008270">
    <property type="term" value="F:zinc ion binding"/>
    <property type="evidence" value="ECO:0007669"/>
    <property type="project" value="UniProtKB-KW"/>
</dbReference>
<feature type="domain" description="CCHC-type" evidence="3">
    <location>
        <begin position="284"/>
        <end position="299"/>
    </location>
</feature>
<feature type="compositionally biased region" description="Acidic residues" evidence="2">
    <location>
        <begin position="128"/>
        <end position="137"/>
    </location>
</feature>
<keyword evidence="1" id="KW-0862">Zinc</keyword>
<accession>A0A813HMK8</accession>
<dbReference type="AlphaFoldDB" id="A0A813HMK8"/>
<keyword evidence="1" id="KW-0479">Metal-binding</keyword>
<feature type="compositionally biased region" description="Basic residues" evidence="2">
    <location>
        <begin position="56"/>
        <end position="67"/>
    </location>
</feature>
<organism evidence="4 5">
    <name type="scientific">Polarella glacialis</name>
    <name type="common">Dinoflagellate</name>
    <dbReference type="NCBI Taxonomy" id="89957"/>
    <lineage>
        <taxon>Eukaryota</taxon>
        <taxon>Sar</taxon>
        <taxon>Alveolata</taxon>
        <taxon>Dinophyceae</taxon>
        <taxon>Suessiales</taxon>
        <taxon>Suessiaceae</taxon>
        <taxon>Polarella</taxon>
    </lineage>
</organism>
<sequence length="358" mass="39592">MASPVSKKAFAKKKSFAKKAPRVEVCQRTVAQGTTTATTPTTTTTTTTPTTPIVAPKKKRLLVKRRPQGTTTAATPIATPTPTATTPTPTTTTSATSEATRHGQDVEFSLTALSPQTDGAGQQVEVESSSDDDDDSDSNNNNNHNNNSNNDNNKTSLIMEALSEITTAVDMNRGALLDCPQFWHIKYKHALGGYKKFVQRSSDTLKLKHNKDCSYFVFRAGSRKPEMVANANKDGCSWQGALYKAWRIYTRDTPPQRQDLRGFMRPLGSVPSERTPDDRSAVECYYCKQTGHYKSECPDRDIHAGRHLTFDPDEEEEVWQKEEDIFAATELLEAAQSFASAVPRAAKKVKRKLKGKVR</sequence>
<comment type="caution">
    <text evidence="4">The sequence shown here is derived from an EMBL/GenBank/DDBJ whole genome shotgun (WGS) entry which is preliminary data.</text>
</comment>
<keyword evidence="5" id="KW-1185">Reference proteome</keyword>
<dbReference type="Pfam" id="PF00098">
    <property type="entry name" value="zf-CCHC"/>
    <property type="match status" value="1"/>
</dbReference>
<dbReference type="Proteomes" id="UP000654075">
    <property type="component" value="Unassembled WGS sequence"/>
</dbReference>
<dbReference type="PROSITE" id="PS50158">
    <property type="entry name" value="ZF_CCHC"/>
    <property type="match status" value="1"/>
</dbReference>
<dbReference type="InterPro" id="IPR001878">
    <property type="entry name" value="Znf_CCHC"/>
</dbReference>
<feature type="compositionally biased region" description="Low complexity" evidence="2">
    <location>
        <begin position="138"/>
        <end position="153"/>
    </location>
</feature>
<gene>
    <name evidence="4" type="ORF">PGLA1383_LOCUS54069</name>
</gene>
<feature type="compositionally biased region" description="Basic residues" evidence="2">
    <location>
        <begin position="9"/>
        <end position="20"/>
    </location>
</feature>
<dbReference type="Gene3D" id="4.10.60.10">
    <property type="entry name" value="Zinc finger, CCHC-type"/>
    <property type="match status" value="1"/>
</dbReference>
<protein>
    <recommendedName>
        <fullName evidence="3">CCHC-type domain-containing protein</fullName>
    </recommendedName>
</protein>